<dbReference type="GO" id="GO:0046872">
    <property type="term" value="F:metal ion binding"/>
    <property type="evidence" value="ECO:0007669"/>
    <property type="project" value="UniProtKB-KW"/>
</dbReference>
<reference evidence="7" key="1">
    <citation type="submission" date="2020-12" db="EMBL/GenBank/DDBJ databases">
        <title>Genomic characterization of non-nitrogen-fixing Frankia strains.</title>
        <authorList>
            <person name="Carlos-Shanley C."/>
            <person name="Guerra T."/>
            <person name="Hahn D."/>
        </authorList>
    </citation>
    <scope>NUCLEOTIDE SEQUENCE</scope>
    <source>
        <strain evidence="7">CN6</strain>
    </source>
</reference>
<dbReference type="RefSeq" id="WP_203005640.1">
    <property type="nucleotide sequence ID" value="NZ_JADWYU010000178.1"/>
</dbReference>
<evidence type="ECO:0000259" key="5">
    <source>
        <dbReference type="Pfam" id="PF02678"/>
    </source>
</evidence>
<dbReference type="Pfam" id="PF05726">
    <property type="entry name" value="Pirin_C"/>
    <property type="match status" value="1"/>
</dbReference>
<keyword evidence="2" id="KW-0408">Iron</keyword>
<dbReference type="InterPro" id="IPR012093">
    <property type="entry name" value="Pirin"/>
</dbReference>
<proteinExistence type="inferred from homology"/>
<dbReference type="Proteomes" id="UP000604475">
    <property type="component" value="Unassembled WGS sequence"/>
</dbReference>
<dbReference type="InterPro" id="IPR014710">
    <property type="entry name" value="RmlC-like_jellyroll"/>
</dbReference>
<evidence type="ECO:0000313" key="7">
    <source>
        <dbReference type="EMBL" id="MBL7628555.1"/>
    </source>
</evidence>
<feature type="region of interest" description="Disordered" evidence="4">
    <location>
        <begin position="1"/>
        <end position="24"/>
    </location>
</feature>
<dbReference type="PANTHER" id="PTHR13903">
    <property type="entry name" value="PIRIN-RELATED"/>
    <property type="match status" value="1"/>
</dbReference>
<dbReference type="AlphaFoldDB" id="A0A937RGI2"/>
<protein>
    <submittedName>
        <fullName evidence="7">Pirin family protein</fullName>
    </submittedName>
</protein>
<feature type="binding site" evidence="2">
    <location>
        <position position="126"/>
    </location>
    <ligand>
        <name>Fe cation</name>
        <dbReference type="ChEBI" id="CHEBI:24875"/>
    </ligand>
</feature>
<dbReference type="CDD" id="cd02909">
    <property type="entry name" value="cupin_pirin_N"/>
    <property type="match status" value="1"/>
</dbReference>
<evidence type="ECO:0000256" key="4">
    <source>
        <dbReference type="SAM" id="MobiDB-lite"/>
    </source>
</evidence>
<comment type="cofactor">
    <cofactor evidence="2">
        <name>Fe cation</name>
        <dbReference type="ChEBI" id="CHEBI:24875"/>
    </cofactor>
    <text evidence="2">Binds 1 Fe cation per subunit.</text>
</comment>
<feature type="domain" description="Pirin N-terminal" evidence="5">
    <location>
        <begin position="42"/>
        <end position="144"/>
    </location>
</feature>
<feature type="binding site" evidence="2">
    <location>
        <position position="84"/>
    </location>
    <ligand>
        <name>Fe cation</name>
        <dbReference type="ChEBI" id="CHEBI:24875"/>
    </ligand>
</feature>
<comment type="caution">
    <text evidence="7">The sequence shown here is derived from an EMBL/GenBank/DDBJ whole genome shotgun (WGS) entry which is preliminary data.</text>
</comment>
<organism evidence="7 8">
    <name type="scientific">Frankia nepalensis</name>
    <dbReference type="NCBI Taxonomy" id="1836974"/>
    <lineage>
        <taxon>Bacteria</taxon>
        <taxon>Bacillati</taxon>
        <taxon>Actinomycetota</taxon>
        <taxon>Actinomycetes</taxon>
        <taxon>Frankiales</taxon>
        <taxon>Frankiaceae</taxon>
        <taxon>Frankia</taxon>
    </lineage>
</organism>
<keyword evidence="2" id="KW-0479">Metal-binding</keyword>
<dbReference type="InterPro" id="IPR003829">
    <property type="entry name" value="Pirin_N_dom"/>
</dbReference>
<comment type="similarity">
    <text evidence="1 3">Belongs to the pirin family.</text>
</comment>
<evidence type="ECO:0000256" key="3">
    <source>
        <dbReference type="RuleBase" id="RU003457"/>
    </source>
</evidence>
<dbReference type="Gene3D" id="2.60.120.10">
    <property type="entry name" value="Jelly Rolls"/>
    <property type="match status" value="2"/>
</dbReference>
<evidence type="ECO:0000259" key="6">
    <source>
        <dbReference type="Pfam" id="PF05726"/>
    </source>
</evidence>
<dbReference type="PANTHER" id="PTHR13903:SF8">
    <property type="entry name" value="PIRIN"/>
    <property type="match status" value="1"/>
</dbReference>
<dbReference type="InterPro" id="IPR008778">
    <property type="entry name" value="Pirin_C_dom"/>
</dbReference>
<feature type="domain" description="Pirin C-terminal" evidence="6">
    <location>
        <begin position="198"/>
        <end position="302"/>
    </location>
</feature>
<dbReference type="SUPFAM" id="SSF51182">
    <property type="entry name" value="RmlC-like cupins"/>
    <property type="match status" value="1"/>
</dbReference>
<evidence type="ECO:0000256" key="2">
    <source>
        <dbReference type="PIRSR" id="PIRSR006232-1"/>
    </source>
</evidence>
<sequence length="324" mass="34239">MSGPVTEADAAQEQVAPTGVAGPPSVEITEARAQTVGAIPVRRVLPIRARRTVGAWCFADHMGPLAVGPSASEARGVDIGPHPHTGLHTVTWLLAGEVRHLDSLGSEQVVRPGQLNLMTAGHGVAHAEEGTDYRGTLHGVQLWVAQPEGTRHGPPAFEHHAELPRAEVGVAVATVLVGEFGGAVSPARRDTELVGADLEIRPGRAVLPLRRDFEHALLVTQGAVRVVNGPDGAGKGTGKVVRPGQLAYLGQGRDELALDAGEPARALLLGGVPFAEPILMWWNFVARTRAELTAAFAQWESRDDRFGAVDSSLNRVPAPPPPWR</sequence>
<accession>A0A937RGI2</accession>
<gene>
    <name evidence="7" type="ORF">I7412_15625</name>
</gene>
<dbReference type="PIRSF" id="PIRSF006232">
    <property type="entry name" value="Pirin"/>
    <property type="match status" value="1"/>
</dbReference>
<dbReference type="Pfam" id="PF02678">
    <property type="entry name" value="Pirin"/>
    <property type="match status" value="1"/>
</dbReference>
<feature type="binding site" evidence="2">
    <location>
        <position position="128"/>
    </location>
    <ligand>
        <name>Fe cation</name>
        <dbReference type="ChEBI" id="CHEBI:24875"/>
    </ligand>
</feature>
<name>A0A937RGI2_9ACTN</name>
<dbReference type="EMBL" id="JAEACQ010000191">
    <property type="protein sequence ID" value="MBL7628555.1"/>
    <property type="molecule type" value="Genomic_DNA"/>
</dbReference>
<dbReference type="InterPro" id="IPR011051">
    <property type="entry name" value="RmlC_Cupin_sf"/>
</dbReference>
<evidence type="ECO:0000256" key="1">
    <source>
        <dbReference type="ARBA" id="ARBA00008416"/>
    </source>
</evidence>
<evidence type="ECO:0000313" key="8">
    <source>
        <dbReference type="Proteomes" id="UP000604475"/>
    </source>
</evidence>
<keyword evidence="8" id="KW-1185">Reference proteome</keyword>
<feature type="binding site" evidence="2">
    <location>
        <position position="82"/>
    </location>
    <ligand>
        <name>Fe cation</name>
        <dbReference type="ChEBI" id="CHEBI:24875"/>
    </ligand>
</feature>